<reference evidence="9" key="1">
    <citation type="journal article" date="2023" name="Science">
        <title>Elucidation of the pathway for biosynthesis of saponin adjuvants from the soapbark tree.</title>
        <authorList>
            <person name="Reed J."/>
            <person name="Orme A."/>
            <person name="El-Demerdash A."/>
            <person name="Owen C."/>
            <person name="Martin L.B.B."/>
            <person name="Misra R.C."/>
            <person name="Kikuchi S."/>
            <person name="Rejzek M."/>
            <person name="Martin A.C."/>
            <person name="Harkess A."/>
            <person name="Leebens-Mack J."/>
            <person name="Louveau T."/>
            <person name="Stephenson M.J."/>
            <person name="Osbourn A."/>
        </authorList>
    </citation>
    <scope>NUCLEOTIDE SEQUENCE</scope>
    <source>
        <strain evidence="9">S10</strain>
    </source>
</reference>
<feature type="domain" description="Disease resistance N-terminal" evidence="6">
    <location>
        <begin position="5"/>
        <end position="98"/>
    </location>
</feature>
<dbReference type="SUPFAM" id="SSF52058">
    <property type="entry name" value="L domain-like"/>
    <property type="match status" value="1"/>
</dbReference>
<keyword evidence="10" id="KW-1185">Reference proteome</keyword>
<proteinExistence type="predicted"/>
<feature type="domain" description="Disease resistance protein winged helix" evidence="7">
    <location>
        <begin position="412"/>
        <end position="464"/>
    </location>
</feature>
<dbReference type="CDD" id="cd14798">
    <property type="entry name" value="RX-CC_like"/>
    <property type="match status" value="1"/>
</dbReference>
<dbReference type="EMBL" id="JARAOO010000006">
    <property type="protein sequence ID" value="KAJ7963514.1"/>
    <property type="molecule type" value="Genomic_DNA"/>
</dbReference>
<dbReference type="InterPro" id="IPR041118">
    <property type="entry name" value="Rx_N"/>
</dbReference>
<dbReference type="GO" id="GO:0051707">
    <property type="term" value="P:response to other organism"/>
    <property type="evidence" value="ECO:0007669"/>
    <property type="project" value="UniProtKB-ARBA"/>
</dbReference>
<keyword evidence="2" id="KW-0547">Nucleotide-binding</keyword>
<feature type="domain" description="Disease resistance R13L4/SHOC-2-like LRR" evidence="8">
    <location>
        <begin position="534"/>
        <end position="801"/>
    </location>
</feature>
<keyword evidence="3" id="KW-0611">Plant defense</keyword>
<comment type="caution">
    <text evidence="9">The sequence shown here is derived from an EMBL/GenBank/DDBJ whole genome shotgun (WGS) entry which is preliminary data.</text>
</comment>
<dbReference type="AlphaFoldDB" id="A0AAD7LSI0"/>
<dbReference type="Gene3D" id="1.20.5.4130">
    <property type="match status" value="1"/>
</dbReference>
<evidence type="ECO:0000256" key="4">
    <source>
        <dbReference type="ARBA" id="ARBA00022840"/>
    </source>
</evidence>
<dbReference type="InterPro" id="IPR002182">
    <property type="entry name" value="NB-ARC"/>
</dbReference>
<dbReference type="InterPro" id="IPR027417">
    <property type="entry name" value="P-loop_NTPase"/>
</dbReference>
<dbReference type="Pfam" id="PF00931">
    <property type="entry name" value="NB-ARC"/>
    <property type="match status" value="1"/>
</dbReference>
<evidence type="ECO:0000259" key="5">
    <source>
        <dbReference type="Pfam" id="PF00931"/>
    </source>
</evidence>
<protein>
    <submittedName>
        <fullName evidence="9">Disease resistance protein</fullName>
    </submittedName>
</protein>
<dbReference type="GO" id="GO:0006952">
    <property type="term" value="P:defense response"/>
    <property type="evidence" value="ECO:0007669"/>
    <property type="project" value="UniProtKB-KW"/>
</dbReference>
<accession>A0AAD7LSI0</accession>
<organism evidence="9 10">
    <name type="scientific">Quillaja saponaria</name>
    <name type="common">Soap bark tree</name>
    <dbReference type="NCBI Taxonomy" id="32244"/>
    <lineage>
        <taxon>Eukaryota</taxon>
        <taxon>Viridiplantae</taxon>
        <taxon>Streptophyta</taxon>
        <taxon>Embryophyta</taxon>
        <taxon>Tracheophyta</taxon>
        <taxon>Spermatophyta</taxon>
        <taxon>Magnoliopsida</taxon>
        <taxon>eudicotyledons</taxon>
        <taxon>Gunneridae</taxon>
        <taxon>Pentapetalae</taxon>
        <taxon>rosids</taxon>
        <taxon>fabids</taxon>
        <taxon>Fabales</taxon>
        <taxon>Quillajaceae</taxon>
        <taxon>Quillaja</taxon>
    </lineage>
</organism>
<keyword evidence="4" id="KW-0067">ATP-binding</keyword>
<dbReference type="GO" id="GO:0005524">
    <property type="term" value="F:ATP binding"/>
    <property type="evidence" value="ECO:0007669"/>
    <property type="project" value="UniProtKB-KW"/>
</dbReference>
<dbReference type="KEGG" id="qsa:O6P43_013463"/>
<evidence type="ECO:0000259" key="6">
    <source>
        <dbReference type="Pfam" id="PF18052"/>
    </source>
</evidence>
<dbReference type="InterPro" id="IPR058922">
    <property type="entry name" value="WHD_DRP"/>
</dbReference>
<dbReference type="InterPro" id="IPR055414">
    <property type="entry name" value="LRR_R13L4/SHOC2-like"/>
</dbReference>
<evidence type="ECO:0000256" key="1">
    <source>
        <dbReference type="ARBA" id="ARBA00022737"/>
    </source>
</evidence>
<dbReference type="SUPFAM" id="SSF52540">
    <property type="entry name" value="P-loop containing nucleoside triphosphate hydrolases"/>
    <property type="match status" value="1"/>
</dbReference>
<dbReference type="Gene3D" id="3.80.10.10">
    <property type="entry name" value="Ribonuclease Inhibitor"/>
    <property type="match status" value="1"/>
</dbReference>
<dbReference type="Proteomes" id="UP001163823">
    <property type="component" value="Chromosome 6"/>
</dbReference>
<evidence type="ECO:0000313" key="10">
    <source>
        <dbReference type="Proteomes" id="UP001163823"/>
    </source>
</evidence>
<evidence type="ECO:0000259" key="8">
    <source>
        <dbReference type="Pfam" id="PF23598"/>
    </source>
</evidence>
<dbReference type="InterPro" id="IPR032675">
    <property type="entry name" value="LRR_dom_sf"/>
</dbReference>
<dbReference type="PANTHER" id="PTHR36766:SF63">
    <property type="entry name" value="NB-ARC DOMAIN-CONTAINING PROTEIN"/>
    <property type="match status" value="1"/>
</dbReference>
<dbReference type="Pfam" id="PF18052">
    <property type="entry name" value="Rx_N"/>
    <property type="match status" value="1"/>
</dbReference>
<name>A0AAD7LSI0_QUISA</name>
<dbReference type="InterPro" id="IPR042197">
    <property type="entry name" value="Apaf_helical"/>
</dbReference>
<dbReference type="Gene3D" id="1.10.8.430">
    <property type="entry name" value="Helical domain of apoptotic protease-activating factors"/>
    <property type="match status" value="1"/>
</dbReference>
<dbReference type="InterPro" id="IPR038005">
    <property type="entry name" value="RX-like_CC"/>
</dbReference>
<dbReference type="PRINTS" id="PR00364">
    <property type="entry name" value="DISEASERSIST"/>
</dbReference>
<sequence>MTEIAVSFALEQLYPLLKEEANLLRGIHKQVADIKDELEFIQAFLKDADSRAEADLGDTVDHGVQIWVKQLREVAFRIEDLIDEYKYRVAQRPQGHRRRSCGLVRSLQKIAHLITSVKPRHEIASEIQGIKESVSEINERSKRYGFERGSTNKNVKWHDPRMASLFIEEAQVVGFEAPKDELTSCLVEGATERTVISVVGMGGLGKTTLASTVFNNQVVTRHFDCLAFITVSQTYTIEELLRSMMKEFCKLTKESLPQNIHTMDQKSLITVLRHHLLQKRYVVFFDDVWEVGFWEGIELALPDNGKWSRIIITTRIMGVAEFCKKSALVHVHKMQGLPHNKAWELFCKKAFDFGFGGVCPAELEDISNEIVKRCQGLPLAIVAIGGLLSTKEKILTEWQKLHRNLGFELETEGFVKFEKGKSLEEVAEQYLTELIHRSMVQVSELNFDGKARRCQVHDMVREIILRKMEGLSFCHFASYDENDDQSTSCGFITRRLVIATSSNNVWGSIGNSCSATRSMYFFQVSEFPVLFLTTFCSDLKLLKVLDFEDSPLDHVPDDLGNLFHLRYLSLRNTNVKRLPISIGKLQNLETLDLKQTQVYEIPIEITQLQKLRHLLAYYRNYNIEFCLTWERGVKIANNIGCLMSLQKLYHVEENHDGVDLIKELGKLRQLRKLGVKHLTRVNGKALCASIDKMNCLESLDISSITEDEIIDLQSVNILSLPPLRRLHLKGRLEKLPNWIPQLHNLLGLTLDAYDGEQLHFEEGGFLKLNQLKLRDLKRLNSVIIDKGALHALQELELGAFPQMKEVPSGIQHLKKLDVLEFYDMQH</sequence>
<feature type="domain" description="NB-ARC" evidence="5">
    <location>
        <begin position="176"/>
        <end position="352"/>
    </location>
</feature>
<dbReference type="Pfam" id="PF23598">
    <property type="entry name" value="LRR_14"/>
    <property type="match status" value="1"/>
</dbReference>
<evidence type="ECO:0000313" key="9">
    <source>
        <dbReference type="EMBL" id="KAJ7963514.1"/>
    </source>
</evidence>
<dbReference type="Pfam" id="PF23559">
    <property type="entry name" value="WHD_DRP"/>
    <property type="match status" value="1"/>
</dbReference>
<evidence type="ECO:0000256" key="3">
    <source>
        <dbReference type="ARBA" id="ARBA00022821"/>
    </source>
</evidence>
<gene>
    <name evidence="9" type="ORF">O6P43_013463</name>
</gene>
<dbReference type="Gene3D" id="3.40.50.300">
    <property type="entry name" value="P-loop containing nucleotide triphosphate hydrolases"/>
    <property type="match status" value="1"/>
</dbReference>
<evidence type="ECO:0000256" key="2">
    <source>
        <dbReference type="ARBA" id="ARBA00022741"/>
    </source>
</evidence>
<dbReference type="PANTHER" id="PTHR36766">
    <property type="entry name" value="PLANT BROAD-SPECTRUM MILDEW RESISTANCE PROTEIN RPW8"/>
    <property type="match status" value="1"/>
</dbReference>
<keyword evidence="1" id="KW-0677">Repeat</keyword>
<evidence type="ECO:0000259" key="7">
    <source>
        <dbReference type="Pfam" id="PF23559"/>
    </source>
</evidence>
<dbReference type="FunFam" id="3.40.50.300:FF:001091">
    <property type="entry name" value="Probable disease resistance protein At1g61300"/>
    <property type="match status" value="1"/>
</dbReference>
<dbReference type="GO" id="GO:0043531">
    <property type="term" value="F:ADP binding"/>
    <property type="evidence" value="ECO:0007669"/>
    <property type="project" value="InterPro"/>
</dbReference>